<reference evidence="1" key="1">
    <citation type="submission" date="2018-07" db="EMBL/GenBank/DDBJ databases">
        <authorList>
            <person name="Quirk P.G."/>
            <person name="Krulwich T.A."/>
        </authorList>
    </citation>
    <scope>NUCLEOTIDE SEQUENCE</scope>
</reference>
<dbReference type="InterPro" id="IPR009389">
    <property type="entry name" value="DUF1045"/>
</dbReference>
<dbReference type="EMBL" id="UIDG01000295">
    <property type="protein sequence ID" value="SUS07027.1"/>
    <property type="molecule type" value="Genomic_DNA"/>
</dbReference>
<gene>
    <name evidence="1" type="ORF">DF3PB_3640001</name>
</gene>
<dbReference type="GO" id="GO:0016874">
    <property type="term" value="F:ligase activity"/>
    <property type="evidence" value="ECO:0007669"/>
    <property type="project" value="UniProtKB-KW"/>
</dbReference>
<sequence length="236" mass="26123">MHPLSPAPRYAIYYAPPPQGALWQLASRWLGRDAATGQRIEQPLIAGFSPARLAEITADAARYGFHATLKAPFFLVSGRSPRELASRAAAFAKRRAAFLAPRLVPGSLGGFIALVPDQPSAALQSLADAAVVEFDDFRQPPSIAELEQRRAAGLTPRQDQLLGRWGYPYVFDAWQFHMTLTTRLEASERDRLLTALDQYLGPALTDGPWTVDAICLFRQESRIAPFRLCARFPFQA</sequence>
<evidence type="ECO:0000313" key="1">
    <source>
        <dbReference type="EMBL" id="SUS07027.1"/>
    </source>
</evidence>
<accession>A0A380TG92</accession>
<dbReference type="NCBIfam" id="TIGR03223">
    <property type="entry name" value="Phn_opern_protn"/>
    <property type="match status" value="1"/>
</dbReference>
<protein>
    <submittedName>
        <fullName evidence="1">2',5' RNA ligase family</fullName>
    </submittedName>
</protein>
<dbReference type="PIRSF" id="PIRSF033328">
    <property type="entry name" value="Phest_Mll4975"/>
    <property type="match status" value="1"/>
</dbReference>
<dbReference type="Pfam" id="PF06299">
    <property type="entry name" value="DUF1045"/>
    <property type="match status" value="1"/>
</dbReference>
<keyword evidence="1" id="KW-0436">Ligase</keyword>
<dbReference type="AlphaFoldDB" id="A0A380TG92"/>
<name>A0A380TG92_9ZZZZ</name>
<organism evidence="1">
    <name type="scientific">metagenome</name>
    <dbReference type="NCBI Taxonomy" id="256318"/>
    <lineage>
        <taxon>unclassified sequences</taxon>
        <taxon>metagenomes</taxon>
    </lineage>
</organism>
<proteinExistence type="predicted"/>